<keyword evidence="3" id="KW-0963">Cytoplasm</keyword>
<comment type="subcellular location">
    <subcellularLocation>
        <location evidence="1">Cytoplasm</location>
        <location evidence="1">P-body</location>
    </subcellularLocation>
</comment>
<dbReference type="PANTHER" id="PTHR15598:SF5">
    <property type="entry name" value="ENHANCER OF MRNA-DECAPPING PROTEIN 4"/>
    <property type="match status" value="1"/>
</dbReference>
<keyword evidence="5" id="KW-0677">Repeat</keyword>
<feature type="compositionally biased region" description="Polar residues" evidence="6">
    <location>
        <begin position="311"/>
        <end position="325"/>
    </location>
</feature>
<proteinExistence type="inferred from homology"/>
<dbReference type="Gene3D" id="1.10.220.100">
    <property type="entry name" value="conserved c-terminal region of ge- 1"/>
    <property type="match status" value="1"/>
</dbReference>
<reference evidence="7" key="1">
    <citation type="submission" date="2019-10" db="EMBL/GenBank/DDBJ databases">
        <authorList>
            <person name="Nor Muhammad N."/>
        </authorList>
    </citation>
    <scope>NUCLEOTIDE SEQUENCE</scope>
</reference>
<gene>
    <name evidence="7" type="primary">G4MPB7</name>
</gene>
<dbReference type="PANTHER" id="PTHR15598">
    <property type="entry name" value="ENHANCER OF MRNA-DECAPPING PROTEIN 4"/>
    <property type="match status" value="1"/>
</dbReference>
<dbReference type="InterPro" id="IPR044938">
    <property type="entry name" value="EDC4_C_sf"/>
</dbReference>
<dbReference type="SUPFAM" id="SSF50978">
    <property type="entry name" value="WD40 repeat-like"/>
    <property type="match status" value="1"/>
</dbReference>
<name>A0A5K1JZN1_9APHY</name>
<evidence type="ECO:0000256" key="6">
    <source>
        <dbReference type="SAM" id="MobiDB-lite"/>
    </source>
</evidence>
<feature type="region of interest" description="Disordered" evidence="6">
    <location>
        <begin position="87"/>
        <end position="120"/>
    </location>
</feature>
<feature type="compositionally biased region" description="Pro residues" evidence="6">
    <location>
        <begin position="139"/>
        <end position="160"/>
    </location>
</feature>
<feature type="compositionally biased region" description="Pro residues" evidence="6">
    <location>
        <begin position="198"/>
        <end position="214"/>
    </location>
</feature>
<dbReference type="GO" id="GO:0000932">
    <property type="term" value="C:P-body"/>
    <property type="evidence" value="ECO:0007669"/>
    <property type="project" value="UniProtKB-SubCell"/>
</dbReference>
<dbReference type="GO" id="GO:0031087">
    <property type="term" value="P:deadenylation-independent decapping of nuclear-transcribed mRNA"/>
    <property type="evidence" value="ECO:0007669"/>
    <property type="project" value="InterPro"/>
</dbReference>
<dbReference type="EMBL" id="LR727100">
    <property type="protein sequence ID" value="VWO98670.1"/>
    <property type="molecule type" value="Genomic_DNA"/>
</dbReference>
<evidence type="ECO:0000256" key="4">
    <source>
        <dbReference type="ARBA" id="ARBA00022574"/>
    </source>
</evidence>
<feature type="compositionally biased region" description="Low complexity" evidence="6">
    <location>
        <begin position="100"/>
        <end position="117"/>
    </location>
</feature>
<evidence type="ECO:0000256" key="2">
    <source>
        <dbReference type="ARBA" id="ARBA00009639"/>
    </source>
</evidence>
<evidence type="ECO:0000256" key="3">
    <source>
        <dbReference type="ARBA" id="ARBA00022490"/>
    </source>
</evidence>
<protein>
    <submittedName>
        <fullName evidence="7">Bud site selection protein 6</fullName>
    </submittedName>
</protein>
<organism evidence="7">
    <name type="scientific">Ganoderma boninense</name>
    <dbReference type="NCBI Taxonomy" id="34458"/>
    <lineage>
        <taxon>Eukaryota</taxon>
        <taxon>Fungi</taxon>
        <taxon>Dikarya</taxon>
        <taxon>Basidiomycota</taxon>
        <taxon>Agaricomycotina</taxon>
        <taxon>Agaricomycetes</taxon>
        <taxon>Polyporales</taxon>
        <taxon>Polyporaceae</taxon>
        <taxon>Ganoderma</taxon>
    </lineage>
</organism>
<feature type="region of interest" description="Disordered" evidence="6">
    <location>
        <begin position="1168"/>
        <end position="1187"/>
    </location>
</feature>
<evidence type="ECO:0000256" key="5">
    <source>
        <dbReference type="ARBA" id="ARBA00022737"/>
    </source>
</evidence>
<keyword evidence="4" id="KW-0853">WD repeat</keyword>
<dbReference type="InterPro" id="IPR045152">
    <property type="entry name" value="EDC4-like"/>
</dbReference>
<evidence type="ECO:0000256" key="1">
    <source>
        <dbReference type="ARBA" id="ARBA00004201"/>
    </source>
</evidence>
<feature type="region of interest" description="Disordered" evidence="6">
    <location>
        <begin position="1"/>
        <end position="58"/>
    </location>
</feature>
<dbReference type="InterPro" id="IPR015943">
    <property type="entry name" value="WD40/YVTN_repeat-like_dom_sf"/>
</dbReference>
<accession>A0A5K1JZN1</accession>
<evidence type="ECO:0000313" key="7">
    <source>
        <dbReference type="EMBL" id="VWO98670.1"/>
    </source>
</evidence>
<feature type="region of interest" description="Disordered" evidence="6">
    <location>
        <begin position="132"/>
        <end position="429"/>
    </location>
</feature>
<dbReference type="Gene3D" id="2.130.10.10">
    <property type="entry name" value="YVTN repeat-like/Quinoprotein amine dehydrogenase"/>
    <property type="match status" value="1"/>
</dbReference>
<sequence>MDPITRDNVFSRGPSTPPPSLTSQFQMVPHVPGPSSEPHISPAPSHREVSPPSTAQSHLDSLLHNLNAPTLSHVSPQPSIASATIYQGPQEHPHSGPATPASGNAGSISSNISGPSNQATDRQNALLSLLGAVSSPSSNPQPIPPMGPAQPTQVPTPPGSAPRTGMTSSESQGKLLLEQLMSGAPKFSQPEAQQTPVSLPPSGPSPPYFSQPPEPSHHDEYALPPEAPYPHDREGSVGMHVPQDSQHRAPSPARRSMFDFVSPFDALTGTNSGTKRKVSPPQQQPEDISSWSTGALDPKRKSVENLMDQLTRGQAPQPQPTQQVLSPYEPYQTEELSHEPLQPRSRPLPPQPAQPTGSPRASPPKQANSQVRQQQRRAADSPVSQGGVPQGPFGSHYQRDKESSPLPQRGGFENKRGGAAKGKNVSPNVPSQTIIFDVSQPLEEVQAPQDAVKSTAIALVKVDSTFLPGTTIGATQWVAYAMTKGRVRVISRSSGDRTLLTLPPLFPPATAVSDMSVHSNRLAGVTSDGGLVVWELPEVITDDVAGRVMLCVYPQTDAEPLHAVKWHPQQRDLVAVASDTGVYLLNITEAAHAFGGEPISQNELHRIGQVFSVPSPILAFDFDVPRSALATISEDSTLTMWNIREKLPFWSHKIRGDDLPSSLTFVDGGVIVGRKNGTIFQLLPVMGRQVLSTVKFVNGDQEDTQMFGHANYDSRIGTLWVANNRRDSMIAFKINFDTGAPSPGGEDVGRGAYFDQVVEFFGPKPTIHFVILTADADPHGDEAHAACVAAKVPPGELALVAFSVHATGVDQVLIRKEWFNAALSSAPARYPNYHVAQLPPMESKPQRQPQLAAAQQYGLPLPQSNPLNVPLPRMKTPPSEEVEVEAPREDGRGPSKSKNAKGKNVGWKDSNRDSERERVEKRVEVEVNAEIGATLTKEIKKSEESLHNRLGRLISKELDKQHQRLEEVRQSEQAADFVRQEKILKLISTELTKNTTRVVEMAVKTEVQNSVLPSLETITKQEVKMALSTQIAKGVSDAMKMSLPNEIERVLIRPEMANQVARAFSSTVTPVIERQVKESISKNLIPSSAMHQELSREIRTEMLNLKKEILAWQNETVRGQEVKFSPVLRFLAGSTNSRGHSQSAIRDLEQSVRSLSDQVKYLMNAPASNFGHMQNRSSPGPSGAGMVSANQLSQLLRQPNMGPMPQPTGYQPHASFQQPLPQPQQPQVMHGPWFGPNIAAPQASHPTAPPPLPPQQALQRGTPPAPGQQEEWDDAYLAVLGTQDIRQLRELLARSNPEVVMPLNGPSPLSQAVMLTLVHRLSTIIGETSPVDESFKVSMWWLQRAATALNTNDPLISPYVARVMPSVQQMLNTTKQRLSILPGPPIEATRSINDIQEILNRKPM</sequence>
<comment type="similarity">
    <text evidence="2">Belongs to the WD repeat EDC4 family.</text>
</comment>
<feature type="compositionally biased region" description="Basic and acidic residues" evidence="6">
    <location>
        <begin position="909"/>
        <end position="919"/>
    </location>
</feature>
<dbReference type="InterPro" id="IPR036322">
    <property type="entry name" value="WD40_repeat_dom_sf"/>
</dbReference>
<feature type="region of interest" description="Disordered" evidence="6">
    <location>
        <begin position="860"/>
        <end position="919"/>
    </location>
</feature>
<feature type="compositionally biased region" description="Polar residues" evidence="6">
    <location>
        <begin position="280"/>
        <end position="293"/>
    </location>
</feature>
<feature type="region of interest" description="Disordered" evidence="6">
    <location>
        <begin position="1234"/>
        <end position="1269"/>
    </location>
</feature>
<feature type="compositionally biased region" description="Polar residues" evidence="6">
    <location>
        <begin position="1171"/>
        <end position="1180"/>
    </location>
</feature>